<sequence length="103" mass="11217">MGEDQVDERGVDDDDEQGVDDDLVFLDHHGSGVDALHDERRSEESRRGAAGNAEGEKGNEGRSRRGAVSRLGRGDSLEGSRSEFLRLAGHFSRKTVAHEGREG</sequence>
<comment type="caution">
    <text evidence="2">The sequence shown here is derived from an EMBL/GenBank/DDBJ whole genome shotgun (WGS) entry which is preliminary data.</text>
</comment>
<protein>
    <submittedName>
        <fullName evidence="2">Uncharacterized protein</fullName>
    </submittedName>
</protein>
<reference evidence="2" key="1">
    <citation type="submission" date="2019-08" db="EMBL/GenBank/DDBJ databases">
        <authorList>
            <person name="Kucharzyk K."/>
            <person name="Murdoch R.W."/>
            <person name="Higgins S."/>
            <person name="Loffler F."/>
        </authorList>
    </citation>
    <scope>NUCLEOTIDE SEQUENCE</scope>
</reference>
<feature type="compositionally biased region" description="Basic and acidic residues" evidence="1">
    <location>
        <begin position="72"/>
        <end position="84"/>
    </location>
</feature>
<evidence type="ECO:0000256" key="1">
    <source>
        <dbReference type="SAM" id="MobiDB-lite"/>
    </source>
</evidence>
<evidence type="ECO:0000313" key="2">
    <source>
        <dbReference type="EMBL" id="MPM40024.1"/>
    </source>
</evidence>
<accession>A0A644ZQZ5</accession>
<proteinExistence type="predicted"/>
<feature type="compositionally biased region" description="Basic and acidic residues" evidence="1">
    <location>
        <begin position="25"/>
        <end position="47"/>
    </location>
</feature>
<dbReference type="AlphaFoldDB" id="A0A644ZQZ5"/>
<feature type="compositionally biased region" description="Acidic residues" evidence="1">
    <location>
        <begin position="1"/>
        <end position="24"/>
    </location>
</feature>
<gene>
    <name evidence="2" type="ORF">SDC9_86662</name>
</gene>
<feature type="compositionally biased region" description="Basic and acidic residues" evidence="1">
    <location>
        <begin position="54"/>
        <end position="63"/>
    </location>
</feature>
<organism evidence="2">
    <name type="scientific">bioreactor metagenome</name>
    <dbReference type="NCBI Taxonomy" id="1076179"/>
    <lineage>
        <taxon>unclassified sequences</taxon>
        <taxon>metagenomes</taxon>
        <taxon>ecological metagenomes</taxon>
    </lineage>
</organism>
<name>A0A644ZQZ5_9ZZZZ</name>
<dbReference type="EMBL" id="VSSQ01008851">
    <property type="protein sequence ID" value="MPM40024.1"/>
    <property type="molecule type" value="Genomic_DNA"/>
</dbReference>
<feature type="region of interest" description="Disordered" evidence="1">
    <location>
        <begin position="1"/>
        <end position="103"/>
    </location>
</feature>